<dbReference type="InterPro" id="IPR002126">
    <property type="entry name" value="Cadherin-like_dom"/>
</dbReference>
<dbReference type="InterPro" id="IPR013783">
    <property type="entry name" value="Ig-like_fold"/>
</dbReference>
<accession>A0A383DK96</accession>
<dbReference type="PROSITE" id="PS50268">
    <property type="entry name" value="CADHERIN_2"/>
    <property type="match status" value="1"/>
</dbReference>
<evidence type="ECO:0000259" key="1">
    <source>
        <dbReference type="PROSITE" id="PS50268"/>
    </source>
</evidence>
<dbReference type="EMBL" id="UINC01218033">
    <property type="protein sequence ID" value="SVE44892.1"/>
    <property type="molecule type" value="Genomic_DNA"/>
</dbReference>
<dbReference type="Pfam" id="PF17963">
    <property type="entry name" value="Big_9"/>
    <property type="match status" value="1"/>
</dbReference>
<dbReference type="GO" id="GO:0016020">
    <property type="term" value="C:membrane"/>
    <property type="evidence" value="ECO:0007669"/>
    <property type="project" value="InterPro"/>
</dbReference>
<proteinExistence type="predicted"/>
<dbReference type="GO" id="GO:0005509">
    <property type="term" value="F:calcium ion binding"/>
    <property type="evidence" value="ECO:0007669"/>
    <property type="project" value="InterPro"/>
</dbReference>
<dbReference type="GO" id="GO:0007156">
    <property type="term" value="P:homophilic cell adhesion via plasma membrane adhesion molecules"/>
    <property type="evidence" value="ECO:0007669"/>
    <property type="project" value="InterPro"/>
</dbReference>
<dbReference type="InterPro" id="IPR015919">
    <property type="entry name" value="Cadherin-like_sf"/>
</dbReference>
<feature type="non-terminal residue" evidence="2">
    <location>
        <position position="1"/>
    </location>
</feature>
<sequence>SETFTFTVTPVNDSPVLTLIGAQSTVEDSAIVVSLQASDVDIATNNQSLTFSASSSDSSLVIPSTVDVPDSTGTLSLAVQLNQNGSAQVTVLVDDSNGGTDSETFTFTVTPVNDSPVLTSIADQSIAEGDTFTTVTLDDYISDIETSAADISWAATGQTDLVVVIDTGRVVTISTPGVNWNGTETVVFTATDTGDNTSAALSVADTVIFTVTPVNDVPVLTSIADQSIAEGDTFT</sequence>
<organism evidence="2">
    <name type="scientific">marine metagenome</name>
    <dbReference type="NCBI Taxonomy" id="408172"/>
    <lineage>
        <taxon>unclassified sequences</taxon>
        <taxon>metagenomes</taxon>
        <taxon>ecological metagenomes</taxon>
    </lineage>
</organism>
<gene>
    <name evidence="2" type="ORF">METZ01_LOCUS497746</name>
</gene>
<protein>
    <recommendedName>
        <fullName evidence="1">Cadherin domain-containing protein</fullName>
    </recommendedName>
</protein>
<dbReference type="Gene3D" id="2.60.40.10">
    <property type="entry name" value="Immunoglobulins"/>
    <property type="match status" value="1"/>
</dbReference>
<evidence type="ECO:0000313" key="2">
    <source>
        <dbReference type="EMBL" id="SVE44892.1"/>
    </source>
</evidence>
<reference evidence="2" key="1">
    <citation type="submission" date="2018-05" db="EMBL/GenBank/DDBJ databases">
        <authorList>
            <person name="Lanie J.A."/>
            <person name="Ng W.-L."/>
            <person name="Kazmierczak K.M."/>
            <person name="Andrzejewski T.M."/>
            <person name="Davidsen T.M."/>
            <person name="Wayne K.J."/>
            <person name="Tettelin H."/>
            <person name="Glass J.I."/>
            <person name="Rusch D."/>
            <person name="Podicherti R."/>
            <person name="Tsui H.-C.T."/>
            <person name="Winkler M.E."/>
        </authorList>
    </citation>
    <scope>NUCLEOTIDE SEQUENCE</scope>
</reference>
<name>A0A383DK96_9ZZZZ</name>
<feature type="non-terminal residue" evidence="2">
    <location>
        <position position="235"/>
    </location>
</feature>
<dbReference type="AlphaFoldDB" id="A0A383DK96"/>
<feature type="domain" description="Cadherin" evidence="1">
    <location>
        <begin position="32"/>
        <end position="118"/>
    </location>
</feature>
<dbReference type="SUPFAM" id="SSF49313">
    <property type="entry name" value="Cadherin-like"/>
    <property type="match status" value="1"/>
</dbReference>